<comment type="caution">
    <text evidence="1">The sequence shown here is derived from an EMBL/GenBank/DDBJ whole genome shotgun (WGS) entry which is preliminary data.</text>
</comment>
<evidence type="ECO:0000313" key="1">
    <source>
        <dbReference type="EMBL" id="KAK5630654.1"/>
    </source>
</evidence>
<organism evidence="1 2">
    <name type="scientific">Xylaria bambusicola</name>
    <dbReference type="NCBI Taxonomy" id="326684"/>
    <lineage>
        <taxon>Eukaryota</taxon>
        <taxon>Fungi</taxon>
        <taxon>Dikarya</taxon>
        <taxon>Ascomycota</taxon>
        <taxon>Pezizomycotina</taxon>
        <taxon>Sordariomycetes</taxon>
        <taxon>Xylariomycetidae</taxon>
        <taxon>Xylariales</taxon>
        <taxon>Xylariaceae</taxon>
        <taxon>Xylaria</taxon>
    </lineage>
</organism>
<reference evidence="1 2" key="1">
    <citation type="submission" date="2023-10" db="EMBL/GenBank/DDBJ databases">
        <title>Draft genome sequence of Xylaria bambusicola isolate GMP-LS, the root and basal stem rot pathogen of sugarcane in Indonesia.</title>
        <authorList>
            <person name="Selvaraj P."/>
            <person name="Muralishankar V."/>
            <person name="Muruganantham S."/>
            <person name="Sp S."/>
            <person name="Haryani S."/>
            <person name="Lau K.J.X."/>
            <person name="Naqvi N.I."/>
        </authorList>
    </citation>
    <scope>NUCLEOTIDE SEQUENCE [LARGE SCALE GENOMIC DNA]</scope>
    <source>
        <strain evidence="1">GMP-LS</strain>
    </source>
</reference>
<proteinExistence type="predicted"/>
<protein>
    <submittedName>
        <fullName evidence="1">Uncharacterized protein</fullName>
    </submittedName>
</protein>
<keyword evidence="2" id="KW-1185">Reference proteome</keyword>
<dbReference type="EMBL" id="JAWHQM010000016">
    <property type="protein sequence ID" value="KAK5630654.1"/>
    <property type="molecule type" value="Genomic_DNA"/>
</dbReference>
<name>A0AAN7UNN5_9PEZI</name>
<dbReference type="Proteomes" id="UP001305414">
    <property type="component" value="Unassembled WGS sequence"/>
</dbReference>
<dbReference type="AlphaFoldDB" id="A0AAN7UNN5"/>
<accession>A0AAN7UNN5</accession>
<sequence length="240" mass="27839">MSDRRKSSASQRTPTCVISPATDRPDEAENFLKTVFKHSTDDVRLVAAELAPLFGFGPNSAHNVLARSRAYYIFISPEIKKPLDEFVLEYTRGRWGIPLPKFAPTLALVKQHRDEVAWRNSASSPIDKDSVPEEYYARFIILMLKQLEAPYPARTTMLDWLRNQRYVREDTWTEDVCWVYFHTLMFLQLKAMEICKKKATFKDRARHRISQLTTPDSFCDLLSKFILSRKGLCGVQEEEP</sequence>
<gene>
    <name evidence="1" type="ORF">RRF57_006369</name>
</gene>
<evidence type="ECO:0000313" key="2">
    <source>
        <dbReference type="Proteomes" id="UP001305414"/>
    </source>
</evidence>